<evidence type="ECO:0000313" key="10">
    <source>
        <dbReference type="Ensembl" id="ENSCINP00000028233.2"/>
    </source>
</evidence>
<dbReference type="Ensembl" id="ENSCINT00000028479.2">
    <property type="protein sequence ID" value="ENSCINP00000028233.2"/>
    <property type="gene ID" value="ENSCING00000016228.2"/>
</dbReference>
<dbReference type="HOGENOM" id="CLU_002556_4_0_1"/>
<keyword evidence="11" id="KW-1185">Reference proteome</keyword>
<dbReference type="AlphaFoldDB" id="F6Z8N3"/>
<protein>
    <recommendedName>
        <fullName evidence="7">SUMO-activating enzyme subunit 1</fullName>
    </recommendedName>
    <alternativeName>
        <fullName evidence="8">Ubiquitin-like 1-activating enzyme E1A</fullName>
    </alternativeName>
</protein>
<dbReference type="FunFam" id="3.40.50.720:FF:000744">
    <property type="entry name" value="Smt3 activating enzyme 1"/>
    <property type="match status" value="1"/>
</dbReference>
<dbReference type="PANTHER" id="PTHR10953">
    <property type="entry name" value="UBIQUITIN-ACTIVATING ENZYME E1"/>
    <property type="match status" value="1"/>
</dbReference>
<evidence type="ECO:0000256" key="7">
    <source>
        <dbReference type="ARBA" id="ARBA00044187"/>
    </source>
</evidence>
<evidence type="ECO:0000259" key="9">
    <source>
        <dbReference type="Pfam" id="PF00899"/>
    </source>
</evidence>
<dbReference type="PRINTS" id="PR01849">
    <property type="entry name" value="UBIQUITINACT"/>
</dbReference>
<dbReference type="GeneTree" id="ENSGT00550000075007"/>
<comment type="subunit">
    <text evidence="6">Heterodimer of SAE1 and UBA2/SAE2. The heterodimer corresponds to the two domains that are encoded on a single polypeptide chain in ubiquitin-activating enzyme E1. Interacts with UBE2I.</text>
</comment>
<evidence type="ECO:0000256" key="6">
    <source>
        <dbReference type="ARBA" id="ARBA00026003"/>
    </source>
</evidence>
<dbReference type="Proteomes" id="UP000008144">
    <property type="component" value="Unassembled WGS sequence"/>
</dbReference>
<reference evidence="10" key="2">
    <citation type="submission" date="2025-08" db="UniProtKB">
        <authorList>
            <consortium name="Ensembl"/>
        </authorList>
    </citation>
    <scope>IDENTIFICATION</scope>
</reference>
<evidence type="ECO:0000256" key="8">
    <source>
        <dbReference type="ARBA" id="ARBA00044354"/>
    </source>
</evidence>
<accession>F6Z8N3</accession>
<dbReference type="GO" id="GO:0031510">
    <property type="term" value="C:SUMO activating enzyme complex"/>
    <property type="evidence" value="ECO:0000318"/>
    <property type="project" value="GO_Central"/>
</dbReference>
<comment type="subcellular location">
    <subcellularLocation>
        <location evidence="1">Nucleus</location>
    </subcellularLocation>
</comment>
<keyword evidence="5" id="KW-0539">Nucleus</keyword>
<dbReference type="SUPFAM" id="SSF69572">
    <property type="entry name" value="Activating enzymes of the ubiquitin-like proteins"/>
    <property type="match status" value="1"/>
</dbReference>
<dbReference type="InParanoid" id="F6Z8N3"/>
<dbReference type="PANTHER" id="PTHR10953:SF162">
    <property type="entry name" value="SUMO-ACTIVATING ENZYME SUBUNIT 1"/>
    <property type="match status" value="1"/>
</dbReference>
<name>F6Z8N3_CIOIN</name>
<keyword evidence="4" id="KW-0833">Ubl conjugation pathway</keyword>
<evidence type="ECO:0000256" key="2">
    <source>
        <dbReference type="ARBA" id="ARBA00004718"/>
    </source>
</evidence>
<dbReference type="InterPro" id="IPR000011">
    <property type="entry name" value="UBQ/SUMO-activ_enz_E1-like"/>
</dbReference>
<dbReference type="InterPro" id="IPR035985">
    <property type="entry name" value="Ubiquitin-activating_enz"/>
</dbReference>
<evidence type="ECO:0000256" key="3">
    <source>
        <dbReference type="ARBA" id="ARBA00005673"/>
    </source>
</evidence>
<dbReference type="GO" id="GO:0016925">
    <property type="term" value="P:protein sumoylation"/>
    <property type="evidence" value="ECO:0000318"/>
    <property type="project" value="GO_Central"/>
</dbReference>
<comment type="pathway">
    <text evidence="2">Protein modification; protein sumoylation.</text>
</comment>
<evidence type="ECO:0000256" key="4">
    <source>
        <dbReference type="ARBA" id="ARBA00022786"/>
    </source>
</evidence>
<dbReference type="Pfam" id="PF00899">
    <property type="entry name" value="ThiF"/>
    <property type="match status" value="1"/>
</dbReference>
<comment type="similarity">
    <text evidence="3">Belongs to the ubiquitin-activating E1 family.</text>
</comment>
<evidence type="ECO:0000256" key="1">
    <source>
        <dbReference type="ARBA" id="ARBA00004123"/>
    </source>
</evidence>
<dbReference type="GO" id="GO:0005737">
    <property type="term" value="C:cytoplasm"/>
    <property type="evidence" value="ECO:0000318"/>
    <property type="project" value="GO_Central"/>
</dbReference>
<organism evidence="10 11">
    <name type="scientific">Ciona intestinalis</name>
    <name type="common">Transparent sea squirt</name>
    <name type="synonym">Ascidia intestinalis</name>
    <dbReference type="NCBI Taxonomy" id="7719"/>
    <lineage>
        <taxon>Eukaryota</taxon>
        <taxon>Metazoa</taxon>
        <taxon>Chordata</taxon>
        <taxon>Tunicata</taxon>
        <taxon>Ascidiacea</taxon>
        <taxon>Phlebobranchia</taxon>
        <taxon>Cionidae</taxon>
        <taxon>Ciona</taxon>
    </lineage>
</organism>
<dbReference type="STRING" id="7719.ENSCINP00000028233"/>
<dbReference type="FunCoup" id="F6Z8N3">
    <property type="interactions" value="903"/>
</dbReference>
<reference evidence="10" key="3">
    <citation type="submission" date="2025-09" db="UniProtKB">
        <authorList>
            <consortium name="Ensembl"/>
        </authorList>
    </citation>
    <scope>IDENTIFICATION</scope>
</reference>
<dbReference type="GO" id="GO:0019948">
    <property type="term" value="F:SUMO activating enzyme activity"/>
    <property type="evidence" value="ECO:0000318"/>
    <property type="project" value="GO_Central"/>
</dbReference>
<sequence>DSEITNEEFAQYDRQIRLWGLDAQKRLRQSKILVAGVGGFGSEVVKNIVLSGVFSVTLLDERKVCEEDFCSQLLITTNHVGMNIAEASKVRTQELNPNVEVYVDTESLDSKTADYFAKFDIVCVTRCTLQQRLDINNMCRKKNVKFFSGDVFGFYGYCFLDLGEHEYVEEVTVNKQVAISVEDGSAEEKTKSSETVSIKKTATFCSYETALKEDWKLRNRRSLRQSSSVFYILQILDEFQSRHQRLPIQNSMDSLTLSLIRKEILTKAGMKENFVSDDFQDFCCSVLSPVAAVVGGVMAQEVIKACSKKNKPHQNFFFFNGLNHTGIVDNICPK</sequence>
<dbReference type="InterPro" id="IPR045886">
    <property type="entry name" value="ThiF/MoeB/HesA"/>
</dbReference>
<dbReference type="OMA" id="EFFGQFD"/>
<evidence type="ECO:0000313" key="11">
    <source>
        <dbReference type="Proteomes" id="UP000008144"/>
    </source>
</evidence>
<dbReference type="InterPro" id="IPR000594">
    <property type="entry name" value="ThiF_NAD_FAD-bd"/>
</dbReference>
<dbReference type="Gene3D" id="3.40.50.720">
    <property type="entry name" value="NAD(P)-binding Rossmann-like Domain"/>
    <property type="match status" value="1"/>
</dbReference>
<proteinExistence type="inferred from homology"/>
<reference evidence="11" key="1">
    <citation type="journal article" date="2002" name="Science">
        <title>The draft genome of Ciona intestinalis: insights into chordate and vertebrate origins.</title>
        <authorList>
            <person name="Dehal P."/>
            <person name="Satou Y."/>
            <person name="Campbell R.K."/>
            <person name="Chapman J."/>
            <person name="Degnan B."/>
            <person name="De Tomaso A."/>
            <person name="Davidson B."/>
            <person name="Di Gregorio A."/>
            <person name="Gelpke M."/>
            <person name="Goodstein D.M."/>
            <person name="Harafuji N."/>
            <person name="Hastings K.E."/>
            <person name="Ho I."/>
            <person name="Hotta K."/>
            <person name="Huang W."/>
            <person name="Kawashima T."/>
            <person name="Lemaire P."/>
            <person name="Martinez D."/>
            <person name="Meinertzhagen I.A."/>
            <person name="Necula S."/>
            <person name="Nonaka M."/>
            <person name="Putnam N."/>
            <person name="Rash S."/>
            <person name="Saiga H."/>
            <person name="Satake M."/>
            <person name="Terry A."/>
            <person name="Yamada L."/>
            <person name="Wang H.G."/>
            <person name="Awazu S."/>
            <person name="Azumi K."/>
            <person name="Boore J."/>
            <person name="Branno M."/>
            <person name="Chin-Bow S."/>
            <person name="DeSantis R."/>
            <person name="Doyle S."/>
            <person name="Francino P."/>
            <person name="Keys D.N."/>
            <person name="Haga S."/>
            <person name="Hayashi H."/>
            <person name="Hino K."/>
            <person name="Imai K.S."/>
            <person name="Inaba K."/>
            <person name="Kano S."/>
            <person name="Kobayashi K."/>
            <person name="Kobayashi M."/>
            <person name="Lee B.I."/>
            <person name="Makabe K.W."/>
            <person name="Manohar C."/>
            <person name="Matassi G."/>
            <person name="Medina M."/>
            <person name="Mochizuki Y."/>
            <person name="Mount S."/>
            <person name="Morishita T."/>
            <person name="Miura S."/>
            <person name="Nakayama A."/>
            <person name="Nishizaka S."/>
            <person name="Nomoto H."/>
            <person name="Ohta F."/>
            <person name="Oishi K."/>
            <person name="Rigoutsos I."/>
            <person name="Sano M."/>
            <person name="Sasaki A."/>
            <person name="Sasakura Y."/>
            <person name="Shoguchi E."/>
            <person name="Shin-i T."/>
            <person name="Spagnuolo A."/>
            <person name="Stainier D."/>
            <person name="Suzuki M.M."/>
            <person name="Tassy O."/>
            <person name="Takatori N."/>
            <person name="Tokuoka M."/>
            <person name="Yagi K."/>
            <person name="Yoshizaki F."/>
            <person name="Wada S."/>
            <person name="Zhang C."/>
            <person name="Hyatt P.D."/>
            <person name="Larimer F."/>
            <person name="Detter C."/>
            <person name="Doggett N."/>
            <person name="Glavina T."/>
            <person name="Hawkins T."/>
            <person name="Richardson P."/>
            <person name="Lucas S."/>
            <person name="Kohara Y."/>
            <person name="Levine M."/>
            <person name="Satoh N."/>
            <person name="Rokhsar D.S."/>
        </authorList>
    </citation>
    <scope>NUCLEOTIDE SEQUENCE [LARGE SCALE GENOMIC DNA]</scope>
</reference>
<feature type="domain" description="THIF-type NAD/FAD binding fold" evidence="9">
    <location>
        <begin position="12"/>
        <end position="325"/>
    </location>
</feature>
<evidence type="ECO:0000256" key="5">
    <source>
        <dbReference type="ARBA" id="ARBA00023242"/>
    </source>
</evidence>